<feature type="transmembrane region" description="Helical" evidence="1">
    <location>
        <begin position="21"/>
        <end position="41"/>
    </location>
</feature>
<evidence type="ECO:0000313" key="3">
    <source>
        <dbReference type="Proteomes" id="UP001243330"/>
    </source>
</evidence>
<dbReference type="EMBL" id="JAQOWY010000152">
    <property type="protein sequence ID" value="KAK1849142.1"/>
    <property type="molecule type" value="Genomic_DNA"/>
</dbReference>
<accession>A0AAD9ALS1</accession>
<name>A0AAD9ALS1_9PEZI</name>
<proteinExistence type="predicted"/>
<keyword evidence="1" id="KW-1133">Transmembrane helix</keyword>
<dbReference type="AlphaFoldDB" id="A0AAD9ALS1"/>
<evidence type="ECO:0000256" key="1">
    <source>
        <dbReference type="SAM" id="Phobius"/>
    </source>
</evidence>
<keyword evidence="1" id="KW-0472">Membrane</keyword>
<evidence type="ECO:0000313" key="2">
    <source>
        <dbReference type="EMBL" id="KAK1849142.1"/>
    </source>
</evidence>
<keyword evidence="3" id="KW-1185">Reference proteome</keyword>
<reference evidence="2" key="1">
    <citation type="submission" date="2023-01" db="EMBL/GenBank/DDBJ databases">
        <title>Colletotrichum chrysophilum M932 genome sequence.</title>
        <authorList>
            <person name="Baroncelli R."/>
        </authorList>
    </citation>
    <scope>NUCLEOTIDE SEQUENCE</scope>
    <source>
        <strain evidence="2">M932</strain>
    </source>
</reference>
<comment type="caution">
    <text evidence="2">The sequence shown here is derived from an EMBL/GenBank/DDBJ whole genome shotgun (WGS) entry which is preliminary data.</text>
</comment>
<organism evidence="2 3">
    <name type="scientific">Colletotrichum chrysophilum</name>
    <dbReference type="NCBI Taxonomy" id="1836956"/>
    <lineage>
        <taxon>Eukaryota</taxon>
        <taxon>Fungi</taxon>
        <taxon>Dikarya</taxon>
        <taxon>Ascomycota</taxon>
        <taxon>Pezizomycotina</taxon>
        <taxon>Sordariomycetes</taxon>
        <taxon>Hypocreomycetidae</taxon>
        <taxon>Glomerellales</taxon>
        <taxon>Glomerellaceae</taxon>
        <taxon>Colletotrichum</taxon>
        <taxon>Colletotrichum gloeosporioides species complex</taxon>
    </lineage>
</organism>
<dbReference type="Proteomes" id="UP001243330">
    <property type="component" value="Unassembled WGS sequence"/>
</dbReference>
<protein>
    <submittedName>
        <fullName evidence="2">Uncharacterized protein</fullName>
    </submittedName>
</protein>
<gene>
    <name evidence="2" type="ORF">CCHR01_08254</name>
</gene>
<sequence>MGEQQQERRQPGTGKWQLCLCLCRLTFLPCLALLATLPTLLPGALRALRPLLASRRRHLPLFFPSRLSCPSICT</sequence>
<keyword evidence="1" id="KW-0812">Transmembrane</keyword>